<proteinExistence type="predicted"/>
<dbReference type="SUPFAM" id="SSF55021">
    <property type="entry name" value="ACT-like"/>
    <property type="match status" value="1"/>
</dbReference>
<dbReference type="InterPro" id="IPR045865">
    <property type="entry name" value="ACT-like_dom_sf"/>
</dbReference>
<name>A0A6J6SWD5_9ZZZZ</name>
<evidence type="ECO:0000313" key="2">
    <source>
        <dbReference type="EMBL" id="CAB4545927.1"/>
    </source>
</evidence>
<dbReference type="PROSITE" id="PS51671">
    <property type="entry name" value="ACT"/>
    <property type="match status" value="1"/>
</dbReference>
<evidence type="ECO:0000313" key="3">
    <source>
        <dbReference type="EMBL" id="CAB4738998.1"/>
    </source>
</evidence>
<organism evidence="3">
    <name type="scientific">freshwater metagenome</name>
    <dbReference type="NCBI Taxonomy" id="449393"/>
    <lineage>
        <taxon>unclassified sequences</taxon>
        <taxon>metagenomes</taxon>
        <taxon>ecological metagenomes</taxon>
    </lineage>
</organism>
<protein>
    <submittedName>
        <fullName evidence="3">Unannotated protein</fullName>
    </submittedName>
</protein>
<dbReference type="EMBL" id="CAFBMG010000021">
    <property type="protein sequence ID" value="CAB4893346.1"/>
    <property type="molecule type" value="Genomic_DNA"/>
</dbReference>
<sequence>MATYVLRVWIPDRPGALGAVATRIGAVRADVIGIDIIERGAGRAVDDLVIELPDGESVDLLLAEIAQVEGVDVEDIRELDGPPSDPAIEALQVAGAIQRCDSSSAALATLVHGARSLIGADWAVVVDLEVDGMIAPSGEGVPSEKWLCAFIAGVTTSGTTSDHDELAVTALPDPNLKLLVSRGRLPIRARERAVLEALCALL</sequence>
<evidence type="ECO:0000313" key="4">
    <source>
        <dbReference type="EMBL" id="CAB4893346.1"/>
    </source>
</evidence>
<reference evidence="3" key="1">
    <citation type="submission" date="2020-05" db="EMBL/GenBank/DDBJ databases">
        <authorList>
            <person name="Chiriac C."/>
            <person name="Salcher M."/>
            <person name="Ghai R."/>
            <person name="Kavagutti S V."/>
        </authorList>
    </citation>
    <scope>NUCLEOTIDE SEQUENCE</scope>
</reference>
<dbReference type="AlphaFoldDB" id="A0A6J6SWD5"/>
<evidence type="ECO:0000259" key="1">
    <source>
        <dbReference type="PROSITE" id="PS51671"/>
    </source>
</evidence>
<dbReference type="EMBL" id="CAEZSF010000134">
    <property type="protein sequence ID" value="CAB4545927.1"/>
    <property type="molecule type" value="Genomic_DNA"/>
</dbReference>
<dbReference type="Pfam" id="PF01842">
    <property type="entry name" value="ACT"/>
    <property type="match status" value="1"/>
</dbReference>
<dbReference type="EMBL" id="CAEZYU010000033">
    <property type="protein sequence ID" value="CAB4738998.1"/>
    <property type="molecule type" value="Genomic_DNA"/>
</dbReference>
<accession>A0A6J6SWD5</accession>
<gene>
    <name evidence="2" type="ORF">UFOPK1358_01312</name>
    <name evidence="3" type="ORF">UFOPK2766_00899</name>
    <name evidence="4" type="ORF">UFOPK3519_00430</name>
</gene>
<dbReference type="InterPro" id="IPR002912">
    <property type="entry name" value="ACT_dom"/>
</dbReference>
<feature type="domain" description="ACT" evidence="1">
    <location>
        <begin position="5"/>
        <end position="81"/>
    </location>
</feature>